<accession>A0A7X6MDB8</accession>
<dbReference type="SMART" id="SM00530">
    <property type="entry name" value="HTH_XRE"/>
    <property type="match status" value="1"/>
</dbReference>
<organism evidence="2 3">
    <name type="scientific">Nocardiopsis alborubida</name>
    <dbReference type="NCBI Taxonomy" id="146802"/>
    <lineage>
        <taxon>Bacteria</taxon>
        <taxon>Bacillati</taxon>
        <taxon>Actinomycetota</taxon>
        <taxon>Actinomycetes</taxon>
        <taxon>Streptosporangiales</taxon>
        <taxon>Nocardiopsidaceae</taxon>
        <taxon>Nocardiopsis</taxon>
    </lineage>
</organism>
<dbReference type="Proteomes" id="UP000553209">
    <property type="component" value="Unassembled WGS sequence"/>
</dbReference>
<gene>
    <name evidence="2" type="ORF">HGB44_14390</name>
</gene>
<proteinExistence type="predicted"/>
<dbReference type="Pfam" id="PF19054">
    <property type="entry name" value="DUF5753"/>
    <property type="match status" value="1"/>
</dbReference>
<feature type="domain" description="HTH cro/C1-type" evidence="1">
    <location>
        <begin position="18"/>
        <end position="50"/>
    </location>
</feature>
<dbReference type="Pfam" id="PF13560">
    <property type="entry name" value="HTH_31"/>
    <property type="match status" value="1"/>
</dbReference>
<dbReference type="EMBL" id="JAAXPG010000012">
    <property type="protein sequence ID" value="NKY98840.1"/>
    <property type="molecule type" value="Genomic_DNA"/>
</dbReference>
<dbReference type="GO" id="GO:0003677">
    <property type="term" value="F:DNA binding"/>
    <property type="evidence" value="ECO:0007669"/>
    <property type="project" value="InterPro"/>
</dbReference>
<comment type="caution">
    <text evidence="2">The sequence shown here is derived from an EMBL/GenBank/DDBJ whole genome shotgun (WGS) entry which is preliminary data.</text>
</comment>
<dbReference type="SUPFAM" id="SSF47413">
    <property type="entry name" value="lambda repressor-like DNA-binding domains"/>
    <property type="match status" value="1"/>
</dbReference>
<dbReference type="PROSITE" id="PS50943">
    <property type="entry name" value="HTH_CROC1"/>
    <property type="match status" value="1"/>
</dbReference>
<dbReference type="Gene3D" id="1.10.260.40">
    <property type="entry name" value="lambda repressor-like DNA-binding domains"/>
    <property type="match status" value="1"/>
</dbReference>
<reference evidence="2 3" key="1">
    <citation type="submission" date="2020-04" db="EMBL/GenBank/DDBJ databases">
        <title>MicrobeNet Type strains.</title>
        <authorList>
            <person name="Nicholson A.C."/>
        </authorList>
    </citation>
    <scope>NUCLEOTIDE SEQUENCE [LARGE SCALE GENOMIC DNA]</scope>
    <source>
        <strain evidence="2 3">ATCC 23612</strain>
    </source>
</reference>
<dbReference type="InterPro" id="IPR010982">
    <property type="entry name" value="Lambda_DNA-bd_dom_sf"/>
</dbReference>
<keyword evidence="3" id="KW-1185">Reference proteome</keyword>
<dbReference type="AlphaFoldDB" id="A0A7X6MDB8"/>
<sequence length="272" mass="30449">MQEEDADKAAQLRFGKLLRKLRGQAGLTQQELAALAVVSQSTVSDLERGKKGTRRDPVVRLDKALTARGVLVDAWDAVFSGAGVTAYFREVAEAEQMALKIRDYSYGLVPGLFQVEEYVRAISELSNPEATTEAIDQIVKARKYRQQILDRPHPPTITVLLDEVVLLRRFRKPEVMKQQIDHLIDQSYRPRVNLQIVPIATEGHPGLFGSFRLIDVPDSSTFAYIESQRTGVSLKQPDVVASYDRIFAELRSAALPVPSSRSRMEEIRGSIT</sequence>
<name>A0A7X6MDB8_9ACTN</name>
<dbReference type="InterPro" id="IPR001387">
    <property type="entry name" value="Cro/C1-type_HTH"/>
</dbReference>
<protein>
    <submittedName>
        <fullName evidence="2">Helix-turn-helix domain-containing protein</fullName>
    </submittedName>
</protein>
<evidence type="ECO:0000313" key="2">
    <source>
        <dbReference type="EMBL" id="NKY98840.1"/>
    </source>
</evidence>
<dbReference type="InterPro" id="IPR043917">
    <property type="entry name" value="DUF5753"/>
</dbReference>
<evidence type="ECO:0000313" key="3">
    <source>
        <dbReference type="Proteomes" id="UP000553209"/>
    </source>
</evidence>
<dbReference type="CDD" id="cd00093">
    <property type="entry name" value="HTH_XRE"/>
    <property type="match status" value="1"/>
</dbReference>
<evidence type="ECO:0000259" key="1">
    <source>
        <dbReference type="PROSITE" id="PS50943"/>
    </source>
</evidence>